<accession>A0A2S8G7T7</accession>
<organism evidence="1 2">
    <name type="scientific">Blastopirellula marina</name>
    <dbReference type="NCBI Taxonomy" id="124"/>
    <lineage>
        <taxon>Bacteria</taxon>
        <taxon>Pseudomonadati</taxon>
        <taxon>Planctomycetota</taxon>
        <taxon>Planctomycetia</taxon>
        <taxon>Pirellulales</taxon>
        <taxon>Pirellulaceae</taxon>
        <taxon>Blastopirellula</taxon>
    </lineage>
</organism>
<proteinExistence type="predicted"/>
<dbReference type="AlphaFoldDB" id="A0A2S8G7T7"/>
<dbReference type="Gene3D" id="3.40.30.10">
    <property type="entry name" value="Glutaredoxin"/>
    <property type="match status" value="1"/>
</dbReference>
<evidence type="ECO:0000313" key="1">
    <source>
        <dbReference type="EMBL" id="PQO40497.1"/>
    </source>
</evidence>
<dbReference type="RefSeq" id="WP_105327733.1">
    <property type="nucleotide sequence ID" value="NZ_PUHY01000001.1"/>
</dbReference>
<evidence type="ECO:0008006" key="3">
    <source>
        <dbReference type="Google" id="ProtNLM"/>
    </source>
</evidence>
<protein>
    <recommendedName>
        <fullName evidence="3">RedB protein</fullName>
    </recommendedName>
</protein>
<dbReference type="Proteomes" id="UP000238322">
    <property type="component" value="Unassembled WGS sequence"/>
</dbReference>
<comment type="caution">
    <text evidence="1">The sequence shown here is derived from an EMBL/GenBank/DDBJ whole genome shotgun (WGS) entry which is preliminary data.</text>
</comment>
<gene>
    <name evidence="1" type="ORF">C5Y83_00760</name>
</gene>
<dbReference type="OrthoDB" id="1495450at2"/>
<evidence type="ECO:0000313" key="2">
    <source>
        <dbReference type="Proteomes" id="UP000238322"/>
    </source>
</evidence>
<dbReference type="EMBL" id="PUHY01000001">
    <property type="protein sequence ID" value="PQO40497.1"/>
    <property type="molecule type" value="Genomic_DNA"/>
</dbReference>
<reference evidence="1 2" key="1">
    <citation type="submission" date="2018-02" db="EMBL/GenBank/DDBJ databases">
        <title>Comparative genomes isolates from brazilian mangrove.</title>
        <authorList>
            <person name="Araujo J.E."/>
            <person name="Taketani R.G."/>
            <person name="Silva M.C.P."/>
            <person name="Loureco M.V."/>
            <person name="Andreote F.D."/>
        </authorList>
    </citation>
    <scope>NUCLEOTIDE SEQUENCE [LARGE SCALE GENOMIC DNA]</scope>
    <source>
        <strain evidence="1 2">Hex-1 MGV</strain>
    </source>
</reference>
<name>A0A2S8G7T7_9BACT</name>
<sequence length="216" mass="24040">MKLSENISRLTWRLAIALWAVGTLGAWVWATNYEFTSYSDNQFIVSENWPDSSNIRHAEDRATLLCFIHPRCPCTRASVHEIGRVLTGTGLTEGQQPNVIVVASMPVGASDDWKDTPTVRQASELPRAELFWDENGVESKRFEMVTSGAVRLYDRDGQLLFSGGVTASRGHQGDNLGCDFLYQCLTDANRQPMMSTPVFGCRIHAETQPKVAGETR</sequence>